<keyword evidence="11 13" id="KW-1208">Phospholipid metabolism</keyword>
<feature type="active site" evidence="13">
    <location>
        <position position="223"/>
    </location>
</feature>
<dbReference type="EMBL" id="LTBA01000007">
    <property type="protein sequence ID" value="KYH35069.1"/>
    <property type="molecule type" value="Genomic_DNA"/>
</dbReference>
<evidence type="ECO:0000256" key="2">
    <source>
        <dbReference type="ARBA" id="ARBA00022475"/>
    </source>
</evidence>
<feature type="domain" description="PLD phosphodiesterase" evidence="15">
    <location>
        <begin position="216"/>
        <end position="243"/>
    </location>
</feature>
<feature type="active site" evidence="13">
    <location>
        <position position="400"/>
    </location>
</feature>
<evidence type="ECO:0000259" key="15">
    <source>
        <dbReference type="PROSITE" id="PS50035"/>
    </source>
</evidence>
<keyword evidence="2 13" id="KW-1003">Cell membrane</keyword>
<dbReference type="PATRIC" id="fig|1121338.3.peg.1093"/>
<feature type="transmembrane region" description="Helical" evidence="13">
    <location>
        <begin position="32"/>
        <end position="54"/>
    </location>
</feature>
<dbReference type="InterPro" id="IPR027379">
    <property type="entry name" value="CLS_N"/>
</dbReference>
<name>A0A151B595_9CLOT</name>
<dbReference type="OrthoDB" id="9762009at2"/>
<dbReference type="FunFam" id="3.30.870.10:FF:000014">
    <property type="entry name" value="Cardiolipin synthase"/>
    <property type="match status" value="1"/>
</dbReference>
<feature type="active site" evidence="13">
    <location>
        <position position="398"/>
    </location>
</feature>
<dbReference type="GO" id="GO:0032049">
    <property type="term" value="P:cardiolipin biosynthetic process"/>
    <property type="evidence" value="ECO:0007669"/>
    <property type="project" value="UniProtKB-UniRule"/>
</dbReference>
<keyword evidence="9 13" id="KW-0472">Membrane</keyword>
<dbReference type="Pfam" id="PF13091">
    <property type="entry name" value="PLDc_2"/>
    <property type="match status" value="2"/>
</dbReference>
<evidence type="ECO:0000256" key="4">
    <source>
        <dbReference type="ARBA" id="ARBA00022679"/>
    </source>
</evidence>
<evidence type="ECO:0000256" key="5">
    <source>
        <dbReference type="ARBA" id="ARBA00022692"/>
    </source>
</evidence>
<dbReference type="PANTHER" id="PTHR21248:SF22">
    <property type="entry name" value="PHOSPHOLIPASE D"/>
    <property type="match status" value="1"/>
</dbReference>
<comment type="catalytic activity">
    <reaction evidence="13">
        <text>2 a 1,2-diacyl-sn-glycero-3-phospho-(1'-sn-glycerol) = a cardiolipin + glycerol</text>
        <dbReference type="Rhea" id="RHEA:31451"/>
        <dbReference type="ChEBI" id="CHEBI:17754"/>
        <dbReference type="ChEBI" id="CHEBI:62237"/>
        <dbReference type="ChEBI" id="CHEBI:64716"/>
    </reaction>
</comment>
<dbReference type="SUPFAM" id="SSF56024">
    <property type="entry name" value="Phospholipase D/nuclease"/>
    <property type="match status" value="2"/>
</dbReference>
<keyword evidence="3 13" id="KW-0444">Lipid biosynthesis</keyword>
<reference evidence="16 17" key="1">
    <citation type="submission" date="2016-02" db="EMBL/GenBank/DDBJ databases">
        <title>Genome sequence of Clostridium tepidiprofundi DSM 19306.</title>
        <authorList>
            <person name="Poehlein A."/>
            <person name="Daniel R."/>
        </authorList>
    </citation>
    <scope>NUCLEOTIDE SEQUENCE [LARGE SCALE GENOMIC DNA]</scope>
    <source>
        <strain evidence="16 17">DSM 19306</strain>
    </source>
</reference>
<dbReference type="RefSeq" id="WP_066823624.1">
    <property type="nucleotide sequence ID" value="NZ_LTBA01000007.1"/>
</dbReference>
<evidence type="ECO:0000256" key="14">
    <source>
        <dbReference type="NCBIfam" id="TIGR04265"/>
    </source>
</evidence>
<evidence type="ECO:0000256" key="13">
    <source>
        <dbReference type="HAMAP-Rule" id="MF_01916"/>
    </source>
</evidence>
<dbReference type="AlphaFoldDB" id="A0A151B595"/>
<dbReference type="Proteomes" id="UP000075531">
    <property type="component" value="Unassembled WGS sequence"/>
</dbReference>
<feature type="active site" evidence="13">
    <location>
        <position position="221"/>
    </location>
</feature>
<evidence type="ECO:0000313" key="16">
    <source>
        <dbReference type="EMBL" id="KYH35069.1"/>
    </source>
</evidence>
<comment type="subcellular location">
    <subcellularLocation>
        <location evidence="1 13">Cell membrane</location>
        <topology evidence="1 13">Multi-pass membrane protein</topology>
    </subcellularLocation>
</comment>
<dbReference type="Pfam" id="PF13396">
    <property type="entry name" value="PLDc_N"/>
    <property type="match status" value="1"/>
</dbReference>
<dbReference type="PROSITE" id="PS50035">
    <property type="entry name" value="PLD"/>
    <property type="match status" value="2"/>
</dbReference>
<evidence type="ECO:0000256" key="6">
    <source>
        <dbReference type="ARBA" id="ARBA00022737"/>
    </source>
</evidence>
<evidence type="ECO:0000256" key="1">
    <source>
        <dbReference type="ARBA" id="ARBA00004651"/>
    </source>
</evidence>
<evidence type="ECO:0000256" key="11">
    <source>
        <dbReference type="ARBA" id="ARBA00023264"/>
    </source>
</evidence>
<dbReference type="InterPro" id="IPR001736">
    <property type="entry name" value="PLipase_D/transphosphatidylase"/>
</dbReference>
<dbReference type="InterPro" id="IPR030874">
    <property type="entry name" value="Cardiolipin_synth_Firmi"/>
</dbReference>
<dbReference type="GO" id="GO:0008808">
    <property type="term" value="F:cardiolipin synthase activity"/>
    <property type="evidence" value="ECO:0007669"/>
    <property type="project" value="UniProtKB-UniRule"/>
</dbReference>
<keyword evidence="7 13" id="KW-1133">Transmembrane helix</keyword>
<keyword evidence="10 13" id="KW-0594">Phospholipid biosynthesis</keyword>
<evidence type="ECO:0000256" key="3">
    <source>
        <dbReference type="ARBA" id="ARBA00022516"/>
    </source>
</evidence>
<feature type="active site" evidence="13">
    <location>
        <position position="228"/>
    </location>
</feature>
<gene>
    <name evidence="16" type="primary">cls</name>
    <name evidence="16" type="ORF">CLTEP_10620</name>
</gene>
<keyword evidence="4 13" id="KW-0808">Transferase</keyword>
<keyword evidence="6" id="KW-0677">Repeat</keyword>
<dbReference type="GO" id="GO:0005886">
    <property type="term" value="C:plasma membrane"/>
    <property type="evidence" value="ECO:0007669"/>
    <property type="project" value="UniProtKB-SubCell"/>
</dbReference>
<evidence type="ECO:0000256" key="12">
    <source>
        <dbReference type="ARBA" id="ARBA00057569"/>
    </source>
</evidence>
<dbReference type="CDD" id="cd09112">
    <property type="entry name" value="PLDc_CLS_2"/>
    <property type="match status" value="1"/>
</dbReference>
<evidence type="ECO:0000313" key="17">
    <source>
        <dbReference type="Proteomes" id="UP000075531"/>
    </source>
</evidence>
<dbReference type="InterPro" id="IPR025202">
    <property type="entry name" value="PLD-like_dom"/>
</dbReference>
<feature type="transmembrane region" description="Helical" evidence="13">
    <location>
        <begin position="6"/>
        <end position="25"/>
    </location>
</feature>
<protein>
    <recommendedName>
        <fullName evidence="13 14">Cardiolipin synthase</fullName>
        <shortName evidence="13">CL synthase</shortName>
        <ecNumber evidence="13 14">2.7.8.-</ecNumber>
    </recommendedName>
</protein>
<dbReference type="EC" id="2.7.8.-" evidence="13 14"/>
<dbReference type="FunFam" id="3.30.870.10:FF:000021">
    <property type="entry name" value="Cardiolipin synthase"/>
    <property type="match status" value="1"/>
</dbReference>
<keyword evidence="8 13" id="KW-0443">Lipid metabolism</keyword>
<feature type="active site" evidence="13">
    <location>
        <position position="405"/>
    </location>
</feature>
<comment type="function">
    <text evidence="12 13">Catalyzes the reversible phosphatidyl group transfer from one phosphatidylglycerol molecule to another to form cardiolipin (CL) (diphosphatidylglycerol) and glycerol.</text>
</comment>
<dbReference type="STRING" id="1121338.CLTEP_10620"/>
<evidence type="ECO:0000256" key="10">
    <source>
        <dbReference type="ARBA" id="ARBA00023209"/>
    </source>
</evidence>
<comment type="similarity">
    <text evidence="13">Belongs to the phospholipase D family. Cardiolipin synthase subfamily.</text>
</comment>
<proteinExistence type="inferred from homology"/>
<sequence length="480" mass="55567">MHIFLITILILFIANIFLGFVLIFIERKDPSATWAWLVVVFLMPIFGFILYLLIGQNLSRKKIFNIKKEEDILHKKLLAQKREIEEHKLKFNDKVAAEYLDMIYMHYNNSQALFTQNNNVKIFTNGEEKFNELIRHIRNAENHIHMVYYILKSDSIGTKIINELTRKAEKGIEVRLLYDAMGGRKLPKHFFDKLKRAGGKVACFFPSILPHINTRINYRNHRKIAVIDGKVGFVGGINIGDEYLGKSKKFGYWRDTHLKICGDAVDDLQQRFILDWHYASDEDINFDRRYFPIKNSDGKIGIQIVSSGPDSIEEQIKNGYLKMINSAKKSIYIQSPYFVPDKSILEALKVAALCGVDVRIMIPNKPDHPFVYWTSCAYIGELLDVGVKAYKYEKGFLHCKTIVVDSKIASVGTANMDIRSYKLNFEVNAFIYDKNVANKLEKIFEKDIQDSSEITKELYEKRSMSIKFKESISRLLSPIL</sequence>
<accession>A0A151B595</accession>
<dbReference type="PANTHER" id="PTHR21248">
    <property type="entry name" value="CARDIOLIPIN SYNTHASE"/>
    <property type="match status" value="1"/>
</dbReference>
<keyword evidence="5 13" id="KW-0812">Transmembrane</keyword>
<dbReference type="SMART" id="SM00155">
    <property type="entry name" value="PLDc"/>
    <property type="match status" value="2"/>
</dbReference>
<dbReference type="HAMAP" id="MF_01916">
    <property type="entry name" value="Cardiolipin_synth_Cls"/>
    <property type="match status" value="1"/>
</dbReference>
<evidence type="ECO:0000256" key="8">
    <source>
        <dbReference type="ARBA" id="ARBA00023098"/>
    </source>
</evidence>
<evidence type="ECO:0000256" key="9">
    <source>
        <dbReference type="ARBA" id="ARBA00023136"/>
    </source>
</evidence>
<feature type="domain" description="PLD phosphodiesterase" evidence="15">
    <location>
        <begin position="393"/>
        <end position="420"/>
    </location>
</feature>
<dbReference type="Gene3D" id="3.30.870.10">
    <property type="entry name" value="Endonuclease Chain A"/>
    <property type="match status" value="2"/>
</dbReference>
<dbReference type="NCBIfam" id="TIGR04265">
    <property type="entry name" value="bac_cardiolipin"/>
    <property type="match status" value="1"/>
</dbReference>
<dbReference type="InterPro" id="IPR022924">
    <property type="entry name" value="Cardiolipin_synthase"/>
</dbReference>
<comment type="caution">
    <text evidence="16">The sequence shown here is derived from an EMBL/GenBank/DDBJ whole genome shotgun (WGS) entry which is preliminary data.</text>
</comment>
<keyword evidence="17" id="KW-1185">Reference proteome</keyword>
<evidence type="ECO:0000256" key="7">
    <source>
        <dbReference type="ARBA" id="ARBA00022989"/>
    </source>
</evidence>
<dbReference type="CDD" id="cd09110">
    <property type="entry name" value="PLDc_CLS_1"/>
    <property type="match status" value="1"/>
</dbReference>
<organism evidence="16 17">
    <name type="scientific">Clostridium tepidiprofundi DSM 19306</name>
    <dbReference type="NCBI Taxonomy" id="1121338"/>
    <lineage>
        <taxon>Bacteria</taxon>
        <taxon>Bacillati</taxon>
        <taxon>Bacillota</taxon>
        <taxon>Clostridia</taxon>
        <taxon>Eubacteriales</taxon>
        <taxon>Clostridiaceae</taxon>
        <taxon>Clostridium</taxon>
    </lineage>
</organism>